<gene>
    <name evidence="3" type="ORF">N657DRAFT_637650</name>
</gene>
<reference evidence="3" key="1">
    <citation type="journal article" date="2023" name="Mol. Phylogenet. Evol.">
        <title>Genome-scale phylogeny and comparative genomics of the fungal order Sordariales.</title>
        <authorList>
            <person name="Hensen N."/>
            <person name="Bonometti L."/>
            <person name="Westerberg I."/>
            <person name="Brannstrom I.O."/>
            <person name="Guillou S."/>
            <person name="Cros-Aarteil S."/>
            <person name="Calhoun S."/>
            <person name="Haridas S."/>
            <person name="Kuo A."/>
            <person name="Mondo S."/>
            <person name="Pangilinan J."/>
            <person name="Riley R."/>
            <person name="LaButti K."/>
            <person name="Andreopoulos B."/>
            <person name="Lipzen A."/>
            <person name="Chen C."/>
            <person name="Yan M."/>
            <person name="Daum C."/>
            <person name="Ng V."/>
            <person name="Clum A."/>
            <person name="Steindorff A."/>
            <person name="Ohm R.A."/>
            <person name="Martin F."/>
            <person name="Silar P."/>
            <person name="Natvig D.O."/>
            <person name="Lalanne C."/>
            <person name="Gautier V."/>
            <person name="Ament-Velasquez S.L."/>
            <person name="Kruys A."/>
            <person name="Hutchinson M.I."/>
            <person name="Powell A.J."/>
            <person name="Barry K."/>
            <person name="Miller A.N."/>
            <person name="Grigoriev I.V."/>
            <person name="Debuchy R."/>
            <person name="Gladieux P."/>
            <person name="Hiltunen Thoren M."/>
            <person name="Johannesson H."/>
        </authorList>
    </citation>
    <scope>NUCLEOTIDE SEQUENCE</scope>
    <source>
        <strain evidence="3">CBS 731.68</strain>
    </source>
</reference>
<dbReference type="InterPro" id="IPR011058">
    <property type="entry name" value="Cyanovirin-N"/>
</dbReference>
<dbReference type="InterPro" id="IPR036673">
    <property type="entry name" value="Cyanovirin-N_sf"/>
</dbReference>
<proteinExistence type="predicted"/>
<dbReference type="Proteomes" id="UP001302602">
    <property type="component" value="Unassembled WGS sequence"/>
</dbReference>
<evidence type="ECO:0000256" key="1">
    <source>
        <dbReference type="SAM" id="SignalP"/>
    </source>
</evidence>
<sequence length="144" mass="15529">MLPALTLVALAHLAAAIPAPNNSTAPASTAPASTAPVSTAAVKSKLFARGGFWNSCRECNLWYWTINCVCNGQWMSCDLNPYISNNDGTLVWYGRGFGDSCSGCNLQSATLGCNCRKMDGSYNWGTINLNDHLTYGNGRLYIDY</sequence>
<dbReference type="GeneID" id="87828292"/>
<dbReference type="AlphaFoldDB" id="A0AAN6TQQ1"/>
<evidence type="ECO:0000259" key="2">
    <source>
        <dbReference type="Pfam" id="PF08881"/>
    </source>
</evidence>
<dbReference type="EMBL" id="MU853256">
    <property type="protein sequence ID" value="KAK4118934.1"/>
    <property type="molecule type" value="Genomic_DNA"/>
</dbReference>
<evidence type="ECO:0000313" key="3">
    <source>
        <dbReference type="EMBL" id="KAK4118934.1"/>
    </source>
</evidence>
<dbReference type="Pfam" id="PF08881">
    <property type="entry name" value="CVNH"/>
    <property type="match status" value="1"/>
</dbReference>
<feature type="signal peptide" evidence="1">
    <location>
        <begin position="1"/>
        <end position="16"/>
    </location>
</feature>
<name>A0AAN6TQQ1_9PEZI</name>
<evidence type="ECO:0000313" key="4">
    <source>
        <dbReference type="Proteomes" id="UP001302602"/>
    </source>
</evidence>
<feature type="domain" description="Cyanovirin-N" evidence="2">
    <location>
        <begin position="52"/>
        <end position="140"/>
    </location>
</feature>
<keyword evidence="4" id="KW-1185">Reference proteome</keyword>
<accession>A0AAN6TQQ1</accession>
<feature type="chain" id="PRO_5043008054" description="Cyanovirin-N domain-containing protein" evidence="1">
    <location>
        <begin position="17"/>
        <end position="144"/>
    </location>
</feature>
<dbReference type="RefSeq" id="XP_062642707.1">
    <property type="nucleotide sequence ID" value="XM_062791523.1"/>
</dbReference>
<comment type="caution">
    <text evidence="3">The sequence shown here is derived from an EMBL/GenBank/DDBJ whole genome shotgun (WGS) entry which is preliminary data.</text>
</comment>
<protein>
    <recommendedName>
        <fullName evidence="2">Cyanovirin-N domain-containing protein</fullName>
    </recommendedName>
</protein>
<reference evidence="3" key="2">
    <citation type="submission" date="2023-05" db="EMBL/GenBank/DDBJ databases">
        <authorList>
            <consortium name="Lawrence Berkeley National Laboratory"/>
            <person name="Steindorff A."/>
            <person name="Hensen N."/>
            <person name="Bonometti L."/>
            <person name="Westerberg I."/>
            <person name="Brannstrom I.O."/>
            <person name="Guillou S."/>
            <person name="Cros-Aarteil S."/>
            <person name="Calhoun S."/>
            <person name="Haridas S."/>
            <person name="Kuo A."/>
            <person name="Mondo S."/>
            <person name="Pangilinan J."/>
            <person name="Riley R."/>
            <person name="Labutti K."/>
            <person name="Andreopoulos B."/>
            <person name="Lipzen A."/>
            <person name="Chen C."/>
            <person name="Yanf M."/>
            <person name="Daum C."/>
            <person name="Ng V."/>
            <person name="Clum A."/>
            <person name="Ohm R."/>
            <person name="Martin F."/>
            <person name="Silar P."/>
            <person name="Natvig D."/>
            <person name="Lalanne C."/>
            <person name="Gautier V."/>
            <person name="Ament-Velasquez S.L."/>
            <person name="Kruys A."/>
            <person name="Hutchinson M.I."/>
            <person name="Powell A.J."/>
            <person name="Barry K."/>
            <person name="Miller A.N."/>
            <person name="Grigoriev I.V."/>
            <person name="Debuchy R."/>
            <person name="Gladieux P."/>
            <person name="Thoren M.H."/>
            <person name="Johannesson H."/>
        </authorList>
    </citation>
    <scope>NUCLEOTIDE SEQUENCE</scope>
    <source>
        <strain evidence="3">CBS 731.68</strain>
    </source>
</reference>
<keyword evidence="1" id="KW-0732">Signal</keyword>
<dbReference type="Gene3D" id="2.30.60.10">
    <property type="entry name" value="Cyanovirin-N"/>
    <property type="match status" value="1"/>
</dbReference>
<dbReference type="SUPFAM" id="SSF51322">
    <property type="entry name" value="Cyanovirin-N"/>
    <property type="match status" value="1"/>
</dbReference>
<organism evidence="3 4">
    <name type="scientific">Parathielavia appendiculata</name>
    <dbReference type="NCBI Taxonomy" id="2587402"/>
    <lineage>
        <taxon>Eukaryota</taxon>
        <taxon>Fungi</taxon>
        <taxon>Dikarya</taxon>
        <taxon>Ascomycota</taxon>
        <taxon>Pezizomycotina</taxon>
        <taxon>Sordariomycetes</taxon>
        <taxon>Sordariomycetidae</taxon>
        <taxon>Sordariales</taxon>
        <taxon>Chaetomiaceae</taxon>
        <taxon>Parathielavia</taxon>
    </lineage>
</organism>